<dbReference type="CDD" id="cd07099">
    <property type="entry name" value="ALDH_DDALDH"/>
    <property type="match status" value="1"/>
</dbReference>
<dbReference type="PROSITE" id="PS00687">
    <property type="entry name" value="ALDEHYDE_DEHYDR_GLU"/>
    <property type="match status" value="1"/>
</dbReference>
<dbReference type="InterPro" id="IPR016163">
    <property type="entry name" value="Ald_DH_C"/>
</dbReference>
<dbReference type="InterPro" id="IPR016161">
    <property type="entry name" value="Ald_DH/histidinol_DH"/>
</dbReference>
<dbReference type="OrthoDB" id="6882680at2"/>
<evidence type="ECO:0000256" key="5">
    <source>
        <dbReference type="PROSITE-ProRule" id="PRU10007"/>
    </source>
</evidence>
<comment type="caution">
    <text evidence="8">The sequence shown here is derived from an EMBL/GenBank/DDBJ whole genome shotgun (WGS) entry which is preliminary data.</text>
</comment>
<feature type="active site" evidence="4">
    <location>
        <position position="283"/>
    </location>
</feature>
<evidence type="ECO:0000256" key="4">
    <source>
        <dbReference type="PIRSR" id="PIRSR036492-1"/>
    </source>
</evidence>
<feature type="active site" evidence="4 5">
    <location>
        <position position="249"/>
    </location>
</feature>
<sequence length="503" mass="52988">MTVQTDAQRPRIVKTKTLPTFDVHSPLTGAVVGSYPIHEASDVDAAVARARAAGEWWSALTFAERAKRLDAWRGEIARGADELALLINTEMGKPVSDGKLEIAMALEHLAWATRNAEKVLGHRSVSPSLLTLNQAASVEFLPYGVVGVIGPWNYPIFTPLGSLSFALAGGNTVVFKPSEFTPGVGHWLADAFDRVVPEHPVLQVITGLGDTGAALCRSAVDKIGFTGSTTTGKKVMAACAENLTPVLMECGGKDALVVDADADVVAAADAAVWGGLSNAGQTCLAVERVYVHQSVYQRFVSEVVKQSAKVRADADDGLIGPITMPSQVEVIRAHITDAIAKGGRVVLGGLDAIVGNFVQPTILVDVPEDSLAVAEETFGPTLTITKVTSMDEAVGLVNANRYGLGATVFSRKNGEAIARRLRTGGVAINAFVAYATVPSLPLGGVGDSGFGRVHGPEGLKEFTFPRAMTRQRFPSPLALTTFARSARTDAIAGTLVKFLHGRN</sequence>
<evidence type="ECO:0000256" key="2">
    <source>
        <dbReference type="ARBA" id="ARBA00023002"/>
    </source>
</evidence>
<gene>
    <name evidence="8" type="ORF">FOY51_09895</name>
</gene>
<keyword evidence="9" id="KW-1185">Reference proteome</keyword>
<dbReference type="AlphaFoldDB" id="A0A5A7SBC1"/>
<dbReference type="InterPro" id="IPR012394">
    <property type="entry name" value="Aldehyde_DH_NAD(P)"/>
</dbReference>
<evidence type="ECO:0000313" key="8">
    <source>
        <dbReference type="EMBL" id="KAA0022824.1"/>
    </source>
</evidence>
<evidence type="ECO:0000256" key="6">
    <source>
        <dbReference type="RuleBase" id="RU003345"/>
    </source>
</evidence>
<evidence type="ECO:0000256" key="1">
    <source>
        <dbReference type="ARBA" id="ARBA00009986"/>
    </source>
</evidence>
<feature type="domain" description="Aldehyde dehydrogenase" evidence="7">
    <location>
        <begin position="14"/>
        <end position="463"/>
    </location>
</feature>
<dbReference type="PROSITE" id="PS00070">
    <property type="entry name" value="ALDEHYDE_DEHYDR_CYS"/>
    <property type="match status" value="1"/>
</dbReference>
<dbReference type="GO" id="GO:0016620">
    <property type="term" value="F:oxidoreductase activity, acting on the aldehyde or oxo group of donors, NAD or NADP as acceptor"/>
    <property type="evidence" value="ECO:0007669"/>
    <property type="project" value="InterPro"/>
</dbReference>
<proteinExistence type="inferred from homology"/>
<dbReference type="SUPFAM" id="SSF53720">
    <property type="entry name" value="ALDH-like"/>
    <property type="match status" value="1"/>
</dbReference>
<dbReference type="GO" id="GO:0006081">
    <property type="term" value="P:aldehyde metabolic process"/>
    <property type="evidence" value="ECO:0007669"/>
    <property type="project" value="InterPro"/>
</dbReference>
<dbReference type="InterPro" id="IPR016160">
    <property type="entry name" value="Ald_DH_CS_CYS"/>
</dbReference>
<accession>A0A5A7SBC1</accession>
<dbReference type="EMBL" id="VLNY01000004">
    <property type="protein sequence ID" value="KAA0022824.1"/>
    <property type="molecule type" value="Genomic_DNA"/>
</dbReference>
<dbReference type="PIRSF" id="PIRSF036492">
    <property type="entry name" value="ALDH"/>
    <property type="match status" value="1"/>
</dbReference>
<organism evidence="8 9">
    <name type="scientific">Antrihabitans cavernicola</name>
    <dbReference type="NCBI Taxonomy" id="2495913"/>
    <lineage>
        <taxon>Bacteria</taxon>
        <taxon>Bacillati</taxon>
        <taxon>Actinomycetota</taxon>
        <taxon>Actinomycetes</taxon>
        <taxon>Mycobacteriales</taxon>
        <taxon>Nocardiaceae</taxon>
        <taxon>Antrihabitans</taxon>
    </lineage>
</organism>
<dbReference type="RefSeq" id="WP_149430083.1">
    <property type="nucleotide sequence ID" value="NZ_VLNY01000004.1"/>
</dbReference>
<dbReference type="InterPro" id="IPR016162">
    <property type="entry name" value="Ald_DH_N"/>
</dbReference>
<dbReference type="Pfam" id="PF00171">
    <property type="entry name" value="Aldedh"/>
    <property type="match status" value="1"/>
</dbReference>
<name>A0A5A7SBC1_9NOCA</name>
<protein>
    <recommendedName>
        <fullName evidence="3">Aldehyde dehydrogenase</fullName>
    </recommendedName>
</protein>
<dbReference type="Gene3D" id="3.40.605.10">
    <property type="entry name" value="Aldehyde Dehydrogenase, Chain A, domain 1"/>
    <property type="match status" value="1"/>
</dbReference>
<dbReference type="Gene3D" id="3.40.309.10">
    <property type="entry name" value="Aldehyde Dehydrogenase, Chain A, domain 2"/>
    <property type="match status" value="1"/>
</dbReference>
<evidence type="ECO:0000256" key="3">
    <source>
        <dbReference type="PIRNR" id="PIRNR036492"/>
    </source>
</evidence>
<reference evidence="8 9" key="1">
    <citation type="submission" date="2019-07" db="EMBL/GenBank/DDBJ databases">
        <title>Rhodococcus cavernicolus sp. nov., isolated from a cave.</title>
        <authorList>
            <person name="Lee S.D."/>
        </authorList>
    </citation>
    <scope>NUCLEOTIDE SEQUENCE [LARGE SCALE GENOMIC DNA]</scope>
    <source>
        <strain evidence="8 9">C1-24</strain>
    </source>
</reference>
<dbReference type="Proteomes" id="UP000322244">
    <property type="component" value="Unassembled WGS sequence"/>
</dbReference>
<evidence type="ECO:0000313" key="9">
    <source>
        <dbReference type="Proteomes" id="UP000322244"/>
    </source>
</evidence>
<dbReference type="PANTHER" id="PTHR11699">
    <property type="entry name" value="ALDEHYDE DEHYDROGENASE-RELATED"/>
    <property type="match status" value="1"/>
</dbReference>
<keyword evidence="2 3" id="KW-0560">Oxidoreductase</keyword>
<dbReference type="InterPro" id="IPR029510">
    <property type="entry name" value="Ald_DH_CS_GLU"/>
</dbReference>
<dbReference type="InterPro" id="IPR015590">
    <property type="entry name" value="Aldehyde_DH_dom"/>
</dbReference>
<comment type="similarity">
    <text evidence="1 3 6">Belongs to the aldehyde dehydrogenase family.</text>
</comment>
<evidence type="ECO:0000259" key="7">
    <source>
        <dbReference type="Pfam" id="PF00171"/>
    </source>
</evidence>